<organism evidence="2">
    <name type="scientific">marine sediment metagenome</name>
    <dbReference type="NCBI Taxonomy" id="412755"/>
    <lineage>
        <taxon>unclassified sequences</taxon>
        <taxon>metagenomes</taxon>
        <taxon>ecological metagenomes</taxon>
    </lineage>
</organism>
<comment type="caution">
    <text evidence="2">The sequence shown here is derived from an EMBL/GenBank/DDBJ whole genome shotgun (WGS) entry which is preliminary data.</text>
</comment>
<evidence type="ECO:0000256" key="1">
    <source>
        <dbReference type="SAM" id="MobiDB-lite"/>
    </source>
</evidence>
<dbReference type="EMBL" id="LAZR01035275">
    <property type="protein sequence ID" value="KKL27946.1"/>
    <property type="molecule type" value="Genomic_DNA"/>
</dbReference>
<proteinExistence type="predicted"/>
<name>A0A0F9EDL8_9ZZZZ</name>
<feature type="compositionally biased region" description="Polar residues" evidence="1">
    <location>
        <begin position="20"/>
        <end position="36"/>
    </location>
</feature>
<evidence type="ECO:0000313" key="2">
    <source>
        <dbReference type="EMBL" id="KKL27946.1"/>
    </source>
</evidence>
<dbReference type="AlphaFoldDB" id="A0A0F9EDL8"/>
<gene>
    <name evidence="2" type="ORF">LCGC14_2380080</name>
</gene>
<feature type="region of interest" description="Disordered" evidence="1">
    <location>
        <begin position="1"/>
        <end position="47"/>
    </location>
</feature>
<feature type="compositionally biased region" description="Basic and acidic residues" evidence="1">
    <location>
        <begin position="1"/>
        <end position="14"/>
    </location>
</feature>
<reference evidence="2" key="1">
    <citation type="journal article" date="2015" name="Nature">
        <title>Complex archaea that bridge the gap between prokaryotes and eukaryotes.</title>
        <authorList>
            <person name="Spang A."/>
            <person name="Saw J.H."/>
            <person name="Jorgensen S.L."/>
            <person name="Zaremba-Niedzwiedzka K."/>
            <person name="Martijn J."/>
            <person name="Lind A.E."/>
            <person name="van Eijk R."/>
            <person name="Schleper C."/>
            <person name="Guy L."/>
            <person name="Ettema T.J."/>
        </authorList>
    </citation>
    <scope>NUCLEOTIDE SEQUENCE</scope>
</reference>
<protein>
    <submittedName>
        <fullName evidence="2">Uncharacterized protein</fullName>
    </submittedName>
</protein>
<sequence>MTLDRTGKAQDGGDKGAGPSLQQPGDQPSAVEQITSGIEEGKQYPGADVKKMVEDVLSADGRAQKDRADVAEANLTNLTGKHETLTTQFTTLSGQVRDMVQAKNDAEANA</sequence>
<feature type="non-terminal residue" evidence="2">
    <location>
        <position position="110"/>
    </location>
</feature>
<accession>A0A0F9EDL8</accession>